<name>A0ABD3RZH3_9STRA</name>
<protein>
    <recommendedName>
        <fullName evidence="4">Protein-tyrosine sulfotransferase</fullName>
    </recommendedName>
</protein>
<evidence type="ECO:0008006" key="4">
    <source>
        <dbReference type="Google" id="ProtNLM"/>
    </source>
</evidence>
<evidence type="ECO:0000313" key="2">
    <source>
        <dbReference type="EMBL" id="KAL3817607.1"/>
    </source>
</evidence>
<dbReference type="Pfam" id="PF13469">
    <property type="entry name" value="Sulfotransfer_3"/>
    <property type="match status" value="1"/>
</dbReference>
<dbReference type="InterPro" id="IPR027417">
    <property type="entry name" value="P-loop_NTPase"/>
</dbReference>
<accession>A0ABD3RZH3</accession>
<keyword evidence="3" id="KW-1185">Reference proteome</keyword>
<dbReference type="Gene3D" id="3.40.50.300">
    <property type="entry name" value="P-loop containing nucleotide triphosphate hydrolases"/>
    <property type="match status" value="1"/>
</dbReference>
<dbReference type="Proteomes" id="UP001530377">
    <property type="component" value="Unassembled WGS sequence"/>
</dbReference>
<proteinExistence type="predicted"/>
<dbReference type="SUPFAM" id="SSF52540">
    <property type="entry name" value="P-loop containing nucleoside triphosphate hydrolases"/>
    <property type="match status" value="1"/>
</dbReference>
<dbReference type="EMBL" id="JALLPB020000099">
    <property type="protein sequence ID" value="KAL3817607.1"/>
    <property type="molecule type" value="Genomic_DNA"/>
</dbReference>
<reference evidence="2 3" key="1">
    <citation type="submission" date="2024-10" db="EMBL/GenBank/DDBJ databases">
        <title>Updated reference genomes for cyclostephanoid diatoms.</title>
        <authorList>
            <person name="Roberts W.R."/>
            <person name="Alverson A.J."/>
        </authorList>
    </citation>
    <scope>NUCLEOTIDE SEQUENCE [LARGE SCALE GENOMIC DNA]</scope>
    <source>
        <strain evidence="2 3">AJA228-03</strain>
    </source>
</reference>
<evidence type="ECO:0000313" key="3">
    <source>
        <dbReference type="Proteomes" id="UP001530377"/>
    </source>
</evidence>
<feature type="transmembrane region" description="Helical" evidence="1">
    <location>
        <begin position="6"/>
        <end position="25"/>
    </location>
</feature>
<keyword evidence="1" id="KW-0812">Transmembrane</keyword>
<evidence type="ECO:0000256" key="1">
    <source>
        <dbReference type="SAM" id="Phobius"/>
    </source>
</evidence>
<sequence>MRQKILWTVLILMIIYQMFVVGRVIGSYLLMFKRGDSLGVPPPLYLSHHGTGTPDREKSVVGSVVDASAHDCSGCDFVFIVATGRSGSTTLMTFLNSIPGVHVSGENDGQTERLRLIYESLRHVKREHTRHAAWANTYNMNEIKRDMRKMLIHVINPPAGSDTIGFKEMRFHGKDLDFIRMLFPRAKFILSIRGDVSKQPKSAFNRGKNSTRVKAALKKENEILSSLSRKHPDYMYLVKLEDFSVKKFDDILRFLGRTDCKTLRVPALNTHGGYTKMKKLRNKLSGVVKCNKRELAHEG</sequence>
<dbReference type="AlphaFoldDB" id="A0ABD3RZH3"/>
<gene>
    <name evidence="2" type="ORF">ACHAXA_006496</name>
</gene>
<keyword evidence="1" id="KW-1133">Transmembrane helix</keyword>
<organism evidence="2 3">
    <name type="scientific">Cyclostephanos tholiformis</name>
    <dbReference type="NCBI Taxonomy" id="382380"/>
    <lineage>
        <taxon>Eukaryota</taxon>
        <taxon>Sar</taxon>
        <taxon>Stramenopiles</taxon>
        <taxon>Ochrophyta</taxon>
        <taxon>Bacillariophyta</taxon>
        <taxon>Coscinodiscophyceae</taxon>
        <taxon>Thalassiosirophycidae</taxon>
        <taxon>Stephanodiscales</taxon>
        <taxon>Stephanodiscaceae</taxon>
        <taxon>Cyclostephanos</taxon>
    </lineage>
</organism>
<keyword evidence="1" id="KW-0472">Membrane</keyword>
<comment type="caution">
    <text evidence="2">The sequence shown here is derived from an EMBL/GenBank/DDBJ whole genome shotgun (WGS) entry which is preliminary data.</text>
</comment>